<protein>
    <recommendedName>
        <fullName evidence="3">ArsR family transcriptional regulator</fullName>
    </recommendedName>
</protein>
<comment type="caution">
    <text evidence="2">The sequence shown here is derived from an EMBL/GenBank/DDBJ whole genome shotgun (WGS) entry which is preliminary data.</text>
</comment>
<gene>
    <name evidence="2" type="ORF">ENM84_01430</name>
</gene>
<keyword evidence="1" id="KW-0472">Membrane</keyword>
<organism evidence="2">
    <name type="scientific">Ignisphaera aggregans</name>
    <dbReference type="NCBI Taxonomy" id="334771"/>
    <lineage>
        <taxon>Archaea</taxon>
        <taxon>Thermoproteota</taxon>
        <taxon>Thermoprotei</taxon>
        <taxon>Desulfurococcales</taxon>
        <taxon>Desulfurococcaceae</taxon>
        <taxon>Ignisphaera</taxon>
    </lineage>
</organism>
<proteinExistence type="predicted"/>
<dbReference type="AlphaFoldDB" id="A0A7C5XJV2"/>
<feature type="transmembrane region" description="Helical" evidence="1">
    <location>
        <begin position="6"/>
        <end position="26"/>
    </location>
</feature>
<accession>A0A7C5XJV2</accession>
<evidence type="ECO:0008006" key="3">
    <source>
        <dbReference type="Google" id="ProtNLM"/>
    </source>
</evidence>
<sequence>MARDIIAISMLIAIAILLTTAIFNVIGFSNRIYIAFDSCGYEVAKALNTLYPEARGEIFFPWQLNSISRETVVVVLATNISSASDVETILSWAKAHRDLAYISTDVLNISKYKVRVDDIWLYCIYKDDEAIKRIAEEILNVSVSGSKLNIEEAYILVAVVGVATASISLLQLFKEKIEEFFNRVRIFIPPILRIKISREEALNHPLRKTIYDAVASIGVMRYADLLKLGSKASVEWHLWILLRSGILVELKVGRKRYIVDISKASKALDILAQIDEKVKCIIENVEKSPKIVTELCNTDIRSVYSVLELYSKASGIDLQ</sequence>
<name>A0A7C5XJV2_9CREN</name>
<evidence type="ECO:0000256" key="1">
    <source>
        <dbReference type="SAM" id="Phobius"/>
    </source>
</evidence>
<evidence type="ECO:0000313" key="2">
    <source>
        <dbReference type="EMBL" id="HHP81306.1"/>
    </source>
</evidence>
<reference evidence="2" key="1">
    <citation type="journal article" date="2020" name="mSystems">
        <title>Genome- and Community-Level Interaction Insights into Carbon Utilization and Element Cycling Functions of Hydrothermarchaeota in Hydrothermal Sediment.</title>
        <authorList>
            <person name="Zhou Z."/>
            <person name="Liu Y."/>
            <person name="Xu W."/>
            <person name="Pan J."/>
            <person name="Luo Z.H."/>
            <person name="Li M."/>
        </authorList>
    </citation>
    <scope>NUCLEOTIDE SEQUENCE [LARGE SCALE GENOMIC DNA]</scope>
    <source>
        <strain evidence="2">SpSt-1121</strain>
    </source>
</reference>
<keyword evidence="1" id="KW-0812">Transmembrane</keyword>
<keyword evidence="1" id="KW-1133">Transmembrane helix</keyword>
<feature type="transmembrane region" description="Helical" evidence="1">
    <location>
        <begin position="153"/>
        <end position="173"/>
    </location>
</feature>
<dbReference type="EMBL" id="DRZI01000048">
    <property type="protein sequence ID" value="HHP81306.1"/>
    <property type="molecule type" value="Genomic_DNA"/>
</dbReference>